<evidence type="ECO:0000256" key="5">
    <source>
        <dbReference type="ARBA" id="ARBA00032875"/>
    </source>
</evidence>
<comment type="similarity">
    <text evidence="1">Belongs to the ATP-dependent AMP-binding enzyme family.</text>
</comment>
<keyword evidence="2 7" id="KW-0436">Ligase</keyword>
<dbReference type="Pfam" id="PF23562">
    <property type="entry name" value="AMP-binding_C_3"/>
    <property type="match status" value="1"/>
</dbReference>
<reference evidence="7 8" key="1">
    <citation type="submission" date="2017-05" db="EMBL/GenBank/DDBJ databases">
        <title>Biotechnological potential of actinobacteria isolated from South African environments.</title>
        <authorList>
            <person name="Le Roes-Hill M."/>
            <person name="Prins A."/>
            <person name="Durrell K.A."/>
        </authorList>
    </citation>
    <scope>NUCLEOTIDE SEQUENCE [LARGE SCALE GENOMIC DNA]</scope>
    <source>
        <strain evidence="7">BS2</strain>
    </source>
</reference>
<dbReference type="InterPro" id="IPR000873">
    <property type="entry name" value="AMP-dep_synth/lig_dom"/>
</dbReference>
<dbReference type="GO" id="GO:0016020">
    <property type="term" value="C:membrane"/>
    <property type="evidence" value="ECO:0007669"/>
    <property type="project" value="TreeGrafter"/>
</dbReference>
<dbReference type="GO" id="GO:0004467">
    <property type="term" value="F:long-chain fatty acid-CoA ligase activity"/>
    <property type="evidence" value="ECO:0007669"/>
    <property type="project" value="TreeGrafter"/>
</dbReference>
<dbReference type="InterPro" id="IPR042099">
    <property type="entry name" value="ANL_N_sf"/>
</dbReference>
<dbReference type="RefSeq" id="WP_086534957.1">
    <property type="nucleotide sequence ID" value="NZ_NGFO01000008.1"/>
</dbReference>
<evidence type="ECO:0000256" key="2">
    <source>
        <dbReference type="ARBA" id="ARBA00022598"/>
    </source>
</evidence>
<feature type="domain" description="AMP-dependent synthetase/ligase" evidence="6">
    <location>
        <begin position="24"/>
        <end position="423"/>
    </location>
</feature>
<evidence type="ECO:0000256" key="3">
    <source>
        <dbReference type="ARBA" id="ARBA00022832"/>
    </source>
</evidence>
<keyword evidence="4" id="KW-0443">Lipid metabolism</keyword>
<dbReference type="AlphaFoldDB" id="A0A243QCW1"/>
<accession>A0A243QCW1</accession>
<evidence type="ECO:0000313" key="8">
    <source>
        <dbReference type="Proteomes" id="UP000194632"/>
    </source>
</evidence>
<dbReference type="EMBL" id="NGFO01000008">
    <property type="protein sequence ID" value="OUC79160.1"/>
    <property type="molecule type" value="Genomic_DNA"/>
</dbReference>
<evidence type="ECO:0000259" key="6">
    <source>
        <dbReference type="Pfam" id="PF00501"/>
    </source>
</evidence>
<dbReference type="CDD" id="cd05907">
    <property type="entry name" value="VL_LC_FACS_like"/>
    <property type="match status" value="1"/>
</dbReference>
<evidence type="ECO:0000256" key="4">
    <source>
        <dbReference type="ARBA" id="ARBA00023098"/>
    </source>
</evidence>
<dbReference type="SUPFAM" id="SSF56801">
    <property type="entry name" value="Acetyl-CoA synthetase-like"/>
    <property type="match status" value="1"/>
</dbReference>
<dbReference type="PANTHER" id="PTHR43272:SF32">
    <property type="entry name" value="AMP-DEPENDENT SYNTHETASE_LIGASE DOMAIN-CONTAINING PROTEIN"/>
    <property type="match status" value="1"/>
</dbReference>
<evidence type="ECO:0000256" key="1">
    <source>
        <dbReference type="ARBA" id="ARBA00006432"/>
    </source>
</evidence>
<protein>
    <recommendedName>
        <fullName evidence="5">Acyl-CoA synthetase</fullName>
    </recommendedName>
</protein>
<comment type="caution">
    <text evidence="7">The sequence shown here is derived from an EMBL/GenBank/DDBJ whole genome shotgun (WGS) entry which is preliminary data.</text>
</comment>
<dbReference type="InterPro" id="IPR020845">
    <property type="entry name" value="AMP-binding_CS"/>
</dbReference>
<evidence type="ECO:0000313" key="7">
    <source>
        <dbReference type="EMBL" id="OUC79160.1"/>
    </source>
</evidence>
<proteinExistence type="inferred from homology"/>
<sequence>MTAAETITFPHQTGVAVATLPAAFQQTITVRPEAVALRTVGGLQEITWAEYARRVETIAGGLAALGVKRGDTVGIMLTNRPEFHLVDAAALHLGAVPFSIYNTSSPEQVEYLFGNAENSVVVTEQVFLPVLTAANTGVSTTVLVDGVATGAISLADVEQTPAPEGFDFAASWQAVRPDDLATLIYTSGTTGPPKGVEITHRNIVAEMTALAEIVQAGFDDRAISYLPAAHIADRVSSHAANMMRGIQITTVPDPREIAAALPDVHPTFFFGVPRVWQKIRAGIEAKLAEESSPVKKALAGWAFGVGASTAQARVDGKGSGGLAYGLADRLVLHKVRTALGLDQVSFAGSGAAAIPPEVLKFFLGLGIPVLEVWGMSETTGVSTMTTSDNLRIGTVGTPVRGMEVKLADDGELLVRGPVVMRGYRKQPDKTAETIDADGWLSTGDIATIDDDGNVTIVDRKKELMINESGKNMSPTNIENAMKAASSLIGQVAAIGDARPYVSALVVLDPDAAAARAKKLDLSGADLTELSAHPEVVDEVAVAIRAGNQSLSRVEQVKRFTIVPTAWDPGGDELTPTMKLRRKPIATKYANEIGELYQAQPGRSVVDLRS</sequence>
<dbReference type="STRING" id="417102.CA982_08750"/>
<dbReference type="PANTHER" id="PTHR43272">
    <property type="entry name" value="LONG-CHAIN-FATTY-ACID--COA LIGASE"/>
    <property type="match status" value="1"/>
</dbReference>
<organism evidence="7 8">
    <name type="scientific">Gordonia lacunae</name>
    <dbReference type="NCBI Taxonomy" id="417102"/>
    <lineage>
        <taxon>Bacteria</taxon>
        <taxon>Bacillati</taxon>
        <taxon>Actinomycetota</taxon>
        <taxon>Actinomycetes</taxon>
        <taxon>Mycobacteriales</taxon>
        <taxon>Gordoniaceae</taxon>
        <taxon>Gordonia</taxon>
    </lineage>
</organism>
<dbReference type="OrthoDB" id="9803968at2"/>
<keyword evidence="3" id="KW-0276">Fatty acid metabolism</keyword>
<dbReference type="PROSITE" id="PS00455">
    <property type="entry name" value="AMP_BINDING"/>
    <property type="match status" value="1"/>
</dbReference>
<dbReference type="Proteomes" id="UP000194632">
    <property type="component" value="Unassembled WGS sequence"/>
</dbReference>
<dbReference type="Pfam" id="PF00501">
    <property type="entry name" value="AMP-binding"/>
    <property type="match status" value="1"/>
</dbReference>
<dbReference type="Gene3D" id="3.40.50.12780">
    <property type="entry name" value="N-terminal domain of ligase-like"/>
    <property type="match status" value="2"/>
</dbReference>
<name>A0A243QCW1_9ACTN</name>
<gene>
    <name evidence="7" type="ORF">CA982_08750</name>
</gene>
<keyword evidence="8" id="KW-1185">Reference proteome</keyword>